<dbReference type="EMBL" id="PUBV01000006">
    <property type="protein sequence ID" value="PWB08453.1"/>
    <property type="molecule type" value="Genomic_DNA"/>
</dbReference>
<dbReference type="GO" id="GO:0062054">
    <property type="term" value="F:fluoride channel activity"/>
    <property type="evidence" value="ECO:0007669"/>
    <property type="project" value="UniProtKB-UniRule"/>
</dbReference>
<evidence type="ECO:0000256" key="2">
    <source>
        <dbReference type="ARBA" id="ARBA00022475"/>
    </source>
</evidence>
<accession>A0A2V1IWY8</accession>
<keyword evidence="11" id="KW-0813">Transport</keyword>
<dbReference type="HAMAP" id="MF_00454">
    <property type="entry name" value="FluC"/>
    <property type="match status" value="1"/>
</dbReference>
<evidence type="ECO:0000256" key="7">
    <source>
        <dbReference type="ARBA" id="ARBA00023136"/>
    </source>
</evidence>
<comment type="function">
    <text evidence="11">Fluoride-specific ion channel. Important for reducing fluoride concentration in the cell, thus reducing its toxicity.</text>
</comment>
<evidence type="ECO:0000313" key="12">
    <source>
        <dbReference type="EMBL" id="PWB08453.1"/>
    </source>
</evidence>
<feature type="transmembrane region" description="Helical" evidence="11">
    <location>
        <begin position="36"/>
        <end position="59"/>
    </location>
</feature>
<evidence type="ECO:0000256" key="8">
    <source>
        <dbReference type="ARBA" id="ARBA00023303"/>
    </source>
</evidence>
<dbReference type="InterPro" id="IPR003691">
    <property type="entry name" value="FluC"/>
</dbReference>
<keyword evidence="2 11" id="KW-1003">Cell membrane</keyword>
<feature type="transmembrane region" description="Helical" evidence="11">
    <location>
        <begin position="71"/>
        <end position="90"/>
    </location>
</feature>
<evidence type="ECO:0000256" key="5">
    <source>
        <dbReference type="ARBA" id="ARBA00022989"/>
    </source>
</evidence>
<evidence type="ECO:0000256" key="1">
    <source>
        <dbReference type="ARBA" id="ARBA00004651"/>
    </source>
</evidence>
<keyword evidence="7 11" id="KW-0472">Membrane</keyword>
<sequence>MAMPALLAEGLCVAAGGAIGSLGRWGLMATGWFDSSRIWHTVTVNLIGAFLIGALWQICSSTTVTRHIQPFLFTGILGGFTTFSTLALDTTRLLSAGDALRAAIYLAISLAGGIAACIIGIWAAKTILT</sequence>
<keyword evidence="8 11" id="KW-0407">Ion channel</keyword>
<comment type="activity regulation">
    <text evidence="11">Na(+) is not transported, but it plays an essential structural role and its presence is essential for fluoride channel function.</text>
</comment>
<comment type="subcellular location">
    <subcellularLocation>
        <location evidence="1 11">Cell membrane</location>
        <topology evidence="1 11">Multi-pass membrane protein</topology>
    </subcellularLocation>
</comment>
<dbReference type="GO" id="GO:0046872">
    <property type="term" value="F:metal ion binding"/>
    <property type="evidence" value="ECO:0007669"/>
    <property type="project" value="UniProtKB-KW"/>
</dbReference>
<dbReference type="PANTHER" id="PTHR28259:SF1">
    <property type="entry name" value="FLUORIDE EXPORT PROTEIN 1-RELATED"/>
    <property type="match status" value="1"/>
</dbReference>
<keyword evidence="11" id="KW-0915">Sodium</keyword>
<comment type="caution">
    <text evidence="12">The sequence shown here is derived from an EMBL/GenBank/DDBJ whole genome shotgun (WGS) entry which is preliminary data.</text>
</comment>
<evidence type="ECO:0000313" key="13">
    <source>
        <dbReference type="Proteomes" id="UP000244925"/>
    </source>
</evidence>
<protein>
    <recommendedName>
        <fullName evidence="11">Fluoride-specific ion channel FluC</fullName>
    </recommendedName>
</protein>
<keyword evidence="11" id="KW-0479">Metal-binding</keyword>
<reference evidence="13" key="1">
    <citation type="submission" date="2018-02" db="EMBL/GenBank/DDBJ databases">
        <authorList>
            <person name="Clavel T."/>
            <person name="Strowig T."/>
        </authorList>
    </citation>
    <scope>NUCLEOTIDE SEQUENCE [LARGE SCALE GENOMIC DNA]</scope>
    <source>
        <strain evidence="13">DSM 100764</strain>
    </source>
</reference>
<dbReference type="PANTHER" id="PTHR28259">
    <property type="entry name" value="FLUORIDE EXPORT PROTEIN 1-RELATED"/>
    <property type="match status" value="1"/>
</dbReference>
<keyword evidence="6 11" id="KW-0406">Ion transport</keyword>
<comment type="similarity">
    <text evidence="9 11">Belongs to the fluoride channel Fluc/FEX (TC 1.A.43) family.</text>
</comment>
<evidence type="ECO:0000256" key="11">
    <source>
        <dbReference type="HAMAP-Rule" id="MF_00454"/>
    </source>
</evidence>
<dbReference type="RefSeq" id="WP_107035556.1">
    <property type="nucleotide sequence ID" value="NZ_CAQZND010000011.1"/>
</dbReference>
<dbReference type="GO" id="GO:0140114">
    <property type="term" value="P:cellular detoxification of fluoride"/>
    <property type="evidence" value="ECO:0007669"/>
    <property type="project" value="UniProtKB-UniRule"/>
</dbReference>
<evidence type="ECO:0000256" key="9">
    <source>
        <dbReference type="ARBA" id="ARBA00035120"/>
    </source>
</evidence>
<proteinExistence type="inferred from homology"/>
<name>A0A2V1IWY8_9BACT</name>
<keyword evidence="5 11" id="KW-1133">Transmembrane helix</keyword>
<feature type="binding site" evidence="11">
    <location>
        <position position="78"/>
    </location>
    <ligand>
        <name>Na(+)</name>
        <dbReference type="ChEBI" id="CHEBI:29101"/>
        <note>structural</note>
    </ligand>
</feature>
<comment type="catalytic activity">
    <reaction evidence="10">
        <text>fluoride(in) = fluoride(out)</text>
        <dbReference type="Rhea" id="RHEA:76159"/>
        <dbReference type="ChEBI" id="CHEBI:17051"/>
    </reaction>
    <physiologicalReaction direction="left-to-right" evidence="10">
        <dbReference type="Rhea" id="RHEA:76160"/>
    </physiologicalReaction>
</comment>
<dbReference type="Pfam" id="PF02537">
    <property type="entry name" value="CRCB"/>
    <property type="match status" value="1"/>
</dbReference>
<evidence type="ECO:0000256" key="10">
    <source>
        <dbReference type="ARBA" id="ARBA00035585"/>
    </source>
</evidence>
<keyword evidence="4 11" id="KW-0812">Transmembrane</keyword>
<feature type="transmembrane region" description="Helical" evidence="11">
    <location>
        <begin position="102"/>
        <end position="124"/>
    </location>
</feature>
<dbReference type="GO" id="GO:0005886">
    <property type="term" value="C:plasma membrane"/>
    <property type="evidence" value="ECO:0007669"/>
    <property type="project" value="UniProtKB-SubCell"/>
</dbReference>
<gene>
    <name evidence="11" type="primary">fluC</name>
    <name evidence="11" type="synonym">crcB</name>
    <name evidence="12" type="ORF">C5O25_04605</name>
</gene>
<keyword evidence="3" id="KW-0997">Cell inner membrane</keyword>
<dbReference type="AlphaFoldDB" id="A0A2V1IWY8"/>
<dbReference type="Proteomes" id="UP000244925">
    <property type="component" value="Unassembled WGS sequence"/>
</dbReference>
<evidence type="ECO:0000256" key="3">
    <source>
        <dbReference type="ARBA" id="ARBA00022519"/>
    </source>
</evidence>
<keyword evidence="13" id="KW-1185">Reference proteome</keyword>
<evidence type="ECO:0000256" key="6">
    <source>
        <dbReference type="ARBA" id="ARBA00023065"/>
    </source>
</evidence>
<organism evidence="12 13">
    <name type="scientific">Paramuribaculum intestinale</name>
    <dbReference type="NCBI Taxonomy" id="2094151"/>
    <lineage>
        <taxon>Bacteria</taxon>
        <taxon>Pseudomonadati</taxon>
        <taxon>Bacteroidota</taxon>
        <taxon>Bacteroidia</taxon>
        <taxon>Bacteroidales</taxon>
        <taxon>Muribaculaceae</taxon>
        <taxon>Paramuribaculum</taxon>
    </lineage>
</organism>
<feature type="binding site" evidence="11">
    <location>
        <position position="81"/>
    </location>
    <ligand>
        <name>Na(+)</name>
        <dbReference type="ChEBI" id="CHEBI:29101"/>
        <note>structural</note>
    </ligand>
</feature>
<evidence type="ECO:0000256" key="4">
    <source>
        <dbReference type="ARBA" id="ARBA00022692"/>
    </source>
</evidence>